<keyword evidence="1" id="KW-0732">Signal</keyword>
<dbReference type="EMBL" id="LT906468">
    <property type="protein sequence ID" value="SNV36988.1"/>
    <property type="molecule type" value="Genomic_DNA"/>
</dbReference>
<accession>A0AAJ4X945</accession>
<dbReference type="RefSeq" id="WP_093101343.1">
    <property type="nucleotide sequence ID" value="NZ_FNGK01000012.1"/>
</dbReference>
<name>A0AAJ4X945_9SPHI</name>
<sequence length="216" mass="23853">MKILKTLLLFSGLLLGLYSSGQNVTYNNVRIGLDAPAIGVNILTNWPNLTTGWIRGFSISNHNDSEKFVYFGSTGNAVNGISTLYYNFIGKTHTNPYMVFLPNGNVGIGTVSPNVKLAVNGNIRAREIKVDASGWPDYVFKKDHHLPSLKETEEFIKQNGHLPGVPSALDAESNGISLGEMNKILLKKIEEITLYLIDKDKEIDSLRKEIDSLNSN</sequence>
<organism evidence="2 3">
    <name type="scientific">Sphingobacterium mizutaii</name>
    <dbReference type="NCBI Taxonomy" id="1010"/>
    <lineage>
        <taxon>Bacteria</taxon>
        <taxon>Pseudomonadati</taxon>
        <taxon>Bacteroidota</taxon>
        <taxon>Sphingobacteriia</taxon>
        <taxon>Sphingobacteriales</taxon>
        <taxon>Sphingobacteriaceae</taxon>
        <taxon>Sphingobacterium</taxon>
    </lineage>
</organism>
<evidence type="ECO:0000313" key="2">
    <source>
        <dbReference type="EMBL" id="SNV36988.1"/>
    </source>
</evidence>
<proteinExistence type="predicted"/>
<evidence type="ECO:0000256" key="1">
    <source>
        <dbReference type="SAM" id="SignalP"/>
    </source>
</evidence>
<evidence type="ECO:0000313" key="3">
    <source>
        <dbReference type="Proteomes" id="UP000215355"/>
    </source>
</evidence>
<protein>
    <submittedName>
        <fullName evidence="2">Uncharacterized protein</fullName>
    </submittedName>
</protein>
<dbReference type="Proteomes" id="UP000215355">
    <property type="component" value="Chromosome 1"/>
</dbReference>
<gene>
    <name evidence="2" type="ORF">SAMEA4412673_00195</name>
</gene>
<feature type="signal peptide" evidence="1">
    <location>
        <begin position="1"/>
        <end position="21"/>
    </location>
</feature>
<dbReference type="AlphaFoldDB" id="A0AAJ4X945"/>
<reference evidence="2 3" key="1">
    <citation type="submission" date="2017-06" db="EMBL/GenBank/DDBJ databases">
        <authorList>
            <consortium name="Pathogen Informatics"/>
        </authorList>
    </citation>
    <scope>NUCLEOTIDE SEQUENCE [LARGE SCALE GENOMIC DNA]</scope>
    <source>
        <strain evidence="2 3">NCTC12149</strain>
    </source>
</reference>
<feature type="chain" id="PRO_5042547879" evidence="1">
    <location>
        <begin position="22"/>
        <end position="216"/>
    </location>
</feature>
<dbReference type="KEGG" id="smiz:4412673_00195"/>